<protein>
    <submittedName>
        <fullName evidence="2">Uncharacterized protein</fullName>
    </submittedName>
</protein>
<keyword evidence="3" id="KW-1185">Reference proteome</keyword>
<evidence type="ECO:0000313" key="2">
    <source>
        <dbReference type="EMBL" id="RFC55201.1"/>
    </source>
</evidence>
<name>A0A3E1F062_9FLAO</name>
<feature type="transmembrane region" description="Helical" evidence="1">
    <location>
        <begin position="142"/>
        <end position="159"/>
    </location>
</feature>
<evidence type="ECO:0000313" key="3">
    <source>
        <dbReference type="Proteomes" id="UP000257127"/>
    </source>
</evidence>
<organism evidence="2 3">
    <name type="scientific">Brumimicrobium aurantiacum</name>
    <dbReference type="NCBI Taxonomy" id="1737063"/>
    <lineage>
        <taxon>Bacteria</taxon>
        <taxon>Pseudomonadati</taxon>
        <taxon>Bacteroidota</taxon>
        <taxon>Flavobacteriia</taxon>
        <taxon>Flavobacteriales</taxon>
        <taxon>Crocinitomicaceae</taxon>
        <taxon>Brumimicrobium</taxon>
    </lineage>
</organism>
<feature type="transmembrane region" description="Helical" evidence="1">
    <location>
        <begin position="38"/>
        <end position="59"/>
    </location>
</feature>
<sequence>MTKKDLFTIVFKLFGLYLFIQILIFIFSLIVMWREPNFIDVLSIFLNVVYLFLTYLLLYKSNLIIDLFKLTEGFDNDKISLNINEKGIVNVGLIFISIYLIVMYLGDFITQTIMFFNDHIARDTQDPQFNLFGYSSTNYERLFNALLCLMIGFLILSNHKRLTNWILKLNQ</sequence>
<reference evidence="2 3" key="1">
    <citation type="submission" date="2018-08" db="EMBL/GenBank/DDBJ databases">
        <title>The draft genome squence of Brumimicrobium sp. N62.</title>
        <authorList>
            <person name="Du Z.-J."/>
            <person name="Luo H.-R."/>
        </authorList>
    </citation>
    <scope>NUCLEOTIDE SEQUENCE [LARGE SCALE GENOMIC DNA]</scope>
    <source>
        <strain evidence="2 3">N62</strain>
    </source>
</reference>
<feature type="transmembrane region" description="Helical" evidence="1">
    <location>
        <begin position="88"/>
        <end position="106"/>
    </location>
</feature>
<proteinExistence type="predicted"/>
<dbReference type="OrthoDB" id="1453725at2"/>
<gene>
    <name evidence="2" type="ORF">DXU93_05100</name>
</gene>
<evidence type="ECO:0000256" key="1">
    <source>
        <dbReference type="SAM" id="Phobius"/>
    </source>
</evidence>
<keyword evidence="1" id="KW-0472">Membrane</keyword>
<feature type="transmembrane region" description="Helical" evidence="1">
    <location>
        <begin position="9"/>
        <end position="32"/>
    </location>
</feature>
<dbReference type="AlphaFoldDB" id="A0A3E1F062"/>
<dbReference type="RefSeq" id="WP_116880180.1">
    <property type="nucleotide sequence ID" value="NZ_QURB01000002.1"/>
</dbReference>
<dbReference type="EMBL" id="QURB01000002">
    <property type="protein sequence ID" value="RFC55201.1"/>
    <property type="molecule type" value="Genomic_DNA"/>
</dbReference>
<dbReference type="Proteomes" id="UP000257127">
    <property type="component" value="Unassembled WGS sequence"/>
</dbReference>
<comment type="caution">
    <text evidence="2">The sequence shown here is derived from an EMBL/GenBank/DDBJ whole genome shotgun (WGS) entry which is preliminary data.</text>
</comment>
<keyword evidence="1" id="KW-1133">Transmembrane helix</keyword>
<keyword evidence="1" id="KW-0812">Transmembrane</keyword>
<accession>A0A3E1F062</accession>